<keyword evidence="10" id="KW-1185">Reference proteome</keyword>
<evidence type="ECO:0000256" key="3">
    <source>
        <dbReference type="ARBA" id="ARBA00022793"/>
    </source>
</evidence>
<evidence type="ECO:0000256" key="2">
    <source>
        <dbReference type="ARBA" id="ARBA00009533"/>
    </source>
</evidence>
<dbReference type="GeneID" id="63804233"/>
<evidence type="ECO:0000313" key="10">
    <source>
        <dbReference type="Proteomes" id="UP000193922"/>
    </source>
</evidence>
<dbReference type="GO" id="GO:0030170">
    <property type="term" value="F:pyridoxal phosphate binding"/>
    <property type="evidence" value="ECO:0007669"/>
    <property type="project" value="InterPro"/>
</dbReference>
<dbReference type="SUPFAM" id="SSF53383">
    <property type="entry name" value="PLP-dependent transferases"/>
    <property type="match status" value="1"/>
</dbReference>
<evidence type="ECO:0000256" key="8">
    <source>
        <dbReference type="SAM" id="MobiDB-lite"/>
    </source>
</evidence>
<dbReference type="GO" id="GO:0016831">
    <property type="term" value="F:carboxy-lyase activity"/>
    <property type="evidence" value="ECO:0007669"/>
    <property type="project" value="UniProtKB-KW"/>
</dbReference>
<dbReference type="GO" id="GO:0005737">
    <property type="term" value="C:cytoplasm"/>
    <property type="evidence" value="ECO:0007669"/>
    <property type="project" value="TreeGrafter"/>
</dbReference>
<dbReference type="Proteomes" id="UP000193922">
    <property type="component" value="Unassembled WGS sequence"/>
</dbReference>
<comment type="similarity">
    <text evidence="2 7">Belongs to the group II decarboxylase family.</text>
</comment>
<feature type="modified residue" description="N6-(pyridoxal phosphate)lysine" evidence="6">
    <location>
        <position position="338"/>
    </location>
</feature>
<dbReference type="Gene3D" id="3.90.1150.170">
    <property type="match status" value="1"/>
</dbReference>
<keyword evidence="3" id="KW-0210">Decarboxylase</keyword>
<dbReference type="PANTHER" id="PTHR45677">
    <property type="entry name" value="GLUTAMATE DECARBOXYLASE-RELATED"/>
    <property type="match status" value="1"/>
</dbReference>
<evidence type="ECO:0000256" key="7">
    <source>
        <dbReference type="RuleBase" id="RU000382"/>
    </source>
</evidence>
<evidence type="ECO:0000256" key="1">
    <source>
        <dbReference type="ARBA" id="ARBA00001933"/>
    </source>
</evidence>
<comment type="caution">
    <text evidence="9">The sequence shown here is derived from an EMBL/GenBank/DDBJ whole genome shotgun (WGS) entry which is preliminary data.</text>
</comment>
<protein>
    <submittedName>
        <fullName evidence="9">PLP-dependent transferase</fullName>
    </submittedName>
</protein>
<accession>A0A1Y1W787</accession>
<feature type="compositionally biased region" description="Low complexity" evidence="8">
    <location>
        <begin position="18"/>
        <end position="35"/>
    </location>
</feature>
<comment type="cofactor">
    <cofactor evidence="1 6 7">
        <name>pyridoxal 5'-phosphate</name>
        <dbReference type="ChEBI" id="CHEBI:597326"/>
    </cofactor>
</comment>
<reference evidence="9 10" key="1">
    <citation type="submission" date="2016-07" db="EMBL/GenBank/DDBJ databases">
        <title>Pervasive Adenine N6-methylation of Active Genes in Fungi.</title>
        <authorList>
            <consortium name="DOE Joint Genome Institute"/>
            <person name="Mondo S.J."/>
            <person name="Dannebaum R.O."/>
            <person name="Kuo R.C."/>
            <person name="Labutti K."/>
            <person name="Haridas S."/>
            <person name="Kuo A."/>
            <person name="Salamov A."/>
            <person name="Ahrendt S.R."/>
            <person name="Lipzen A."/>
            <person name="Sullivan W."/>
            <person name="Andreopoulos W.B."/>
            <person name="Clum A."/>
            <person name="Lindquist E."/>
            <person name="Daum C."/>
            <person name="Ramamoorthy G.K."/>
            <person name="Gryganskyi A."/>
            <person name="Culley D."/>
            <person name="Magnuson J.K."/>
            <person name="James T.Y."/>
            <person name="O'Malley M.A."/>
            <person name="Stajich J.E."/>
            <person name="Spatafora J.W."/>
            <person name="Visel A."/>
            <person name="Grigoriev I.V."/>
        </authorList>
    </citation>
    <scope>NUCLEOTIDE SEQUENCE [LARGE SCALE GENOMIC DNA]</scope>
    <source>
        <strain evidence="9 10">ATCC 12442</strain>
    </source>
</reference>
<sequence length="557" mass="59780">MPPVQDAEKASSTVTKGPSPLSSLPSLSSLSPLSPLSSESQAEELRALLSEAANVFAGYVDEAARDSSDVIKNASPQQLLAALDLRLPEDGVGRDGIWNDIHSICDSAANTWNKGFLFKLFASPTPIGVVGEGLTALLNNNSHVYESSPTATVLEATLGSKLAEMANFPTDTAAGLTFPGGSYSNMHALMTARNQRFCELKTGGFAALAGVRPVVFTSHHGHYSIDKSAVAAGIGLDNVIKVPTDANGRMDPQALRHLVAQSIAAGATPFFVNATAGTTVLGAFDPVAEIADICEEFSMWLHVDGSWGAPLVLFGDREATGFEFPAGKINSLTVNPHKLMGVPLQCSFLIMRDGLGTMKESLGLNASYLFHQQTHADDMLSVGGDPASAACARLGGSWDVGDATMGCGRRPDAIKLWVSWRYYGTKYFHDRVVRARQLALDLASMVETRQTAEGQWRLFTRPQSNCVCFWFVPHGIGEEDLGEVTKAICHHINKAGKILIDYATVDLYKPLPGQAIGERYQIPTFFRIPLNNPAVDTSTLEQILSIIEGASVELYHQ</sequence>
<dbReference type="GO" id="GO:0016740">
    <property type="term" value="F:transferase activity"/>
    <property type="evidence" value="ECO:0007669"/>
    <property type="project" value="UniProtKB-KW"/>
</dbReference>
<evidence type="ECO:0000256" key="6">
    <source>
        <dbReference type="PIRSR" id="PIRSR602129-50"/>
    </source>
</evidence>
<dbReference type="PANTHER" id="PTHR45677:SF8">
    <property type="entry name" value="CYSTEINE SULFINIC ACID DECARBOXYLASE"/>
    <property type="match status" value="1"/>
</dbReference>
<dbReference type="InterPro" id="IPR015424">
    <property type="entry name" value="PyrdxlP-dep_Trfase"/>
</dbReference>
<gene>
    <name evidence="9" type="ORF">DL89DRAFT_267640</name>
</gene>
<dbReference type="EMBL" id="MCFD01000007">
    <property type="protein sequence ID" value="ORX69407.1"/>
    <property type="molecule type" value="Genomic_DNA"/>
</dbReference>
<dbReference type="InterPro" id="IPR002129">
    <property type="entry name" value="PyrdxlP-dep_de-COase"/>
</dbReference>
<proteinExistence type="inferred from homology"/>
<organism evidence="9 10">
    <name type="scientific">Linderina pennispora</name>
    <dbReference type="NCBI Taxonomy" id="61395"/>
    <lineage>
        <taxon>Eukaryota</taxon>
        <taxon>Fungi</taxon>
        <taxon>Fungi incertae sedis</taxon>
        <taxon>Zoopagomycota</taxon>
        <taxon>Kickxellomycotina</taxon>
        <taxon>Kickxellomycetes</taxon>
        <taxon>Kickxellales</taxon>
        <taxon>Kickxellaceae</taxon>
        <taxon>Linderina</taxon>
    </lineage>
</organism>
<dbReference type="OrthoDB" id="392571at2759"/>
<feature type="region of interest" description="Disordered" evidence="8">
    <location>
        <begin position="1"/>
        <end position="35"/>
    </location>
</feature>
<evidence type="ECO:0000313" key="9">
    <source>
        <dbReference type="EMBL" id="ORX69407.1"/>
    </source>
</evidence>
<dbReference type="Pfam" id="PF00282">
    <property type="entry name" value="Pyridoxal_deC"/>
    <property type="match status" value="1"/>
</dbReference>
<evidence type="ECO:0000256" key="5">
    <source>
        <dbReference type="ARBA" id="ARBA00023239"/>
    </source>
</evidence>
<dbReference type="PROSITE" id="PS00392">
    <property type="entry name" value="DDC_GAD_HDC_YDC"/>
    <property type="match status" value="1"/>
</dbReference>
<keyword evidence="4 6" id="KW-0663">Pyridoxal phosphate</keyword>
<dbReference type="Gene3D" id="3.40.640.10">
    <property type="entry name" value="Type I PLP-dependent aspartate aminotransferase-like (Major domain)"/>
    <property type="match status" value="1"/>
</dbReference>
<dbReference type="RefSeq" id="XP_040743095.1">
    <property type="nucleotide sequence ID" value="XM_040887585.1"/>
</dbReference>
<dbReference type="GO" id="GO:0019752">
    <property type="term" value="P:carboxylic acid metabolic process"/>
    <property type="evidence" value="ECO:0007669"/>
    <property type="project" value="InterPro"/>
</dbReference>
<dbReference type="InterPro" id="IPR015421">
    <property type="entry name" value="PyrdxlP-dep_Trfase_major"/>
</dbReference>
<dbReference type="InterPro" id="IPR021115">
    <property type="entry name" value="Pyridoxal-P_BS"/>
</dbReference>
<evidence type="ECO:0000256" key="4">
    <source>
        <dbReference type="ARBA" id="ARBA00022898"/>
    </source>
</evidence>
<name>A0A1Y1W787_9FUNG</name>
<dbReference type="AlphaFoldDB" id="A0A1Y1W787"/>
<keyword evidence="5 7" id="KW-0456">Lyase</keyword>
<keyword evidence="9" id="KW-0808">Transferase</keyword>
<dbReference type="STRING" id="61395.A0A1Y1W787"/>